<dbReference type="Proteomes" id="UP000007303">
    <property type="component" value="Unassembled WGS sequence"/>
</dbReference>
<dbReference type="PRINTS" id="PR02040">
    <property type="entry name" value="CDK2IP"/>
</dbReference>
<dbReference type="HOGENOM" id="CLU_077982_0_0_1"/>
<dbReference type="InParanoid" id="H3CA63"/>
<dbReference type="GeneTree" id="ENSGT00390000015784"/>
<dbReference type="AlphaFoldDB" id="H3CA63"/>
<evidence type="ECO:0000313" key="2">
    <source>
        <dbReference type="Proteomes" id="UP000007303"/>
    </source>
</evidence>
<accession>H3CA63</accession>
<evidence type="ECO:0000313" key="1">
    <source>
        <dbReference type="Ensembl" id="ENSTNIP00000005135.1"/>
    </source>
</evidence>
<proteinExistence type="predicted"/>
<reference evidence="1" key="3">
    <citation type="submission" date="2025-09" db="UniProtKB">
        <authorList>
            <consortium name="Ensembl"/>
        </authorList>
    </citation>
    <scope>IDENTIFICATION</scope>
</reference>
<dbReference type="OMA" id="HQPYVET"/>
<protein>
    <submittedName>
        <fullName evidence="1">Cyclin dependent kinase 2 interacting protein</fullName>
    </submittedName>
</protein>
<dbReference type="Ensembl" id="ENSTNIT00000005281.1">
    <property type="protein sequence ID" value="ENSTNIP00000005135.1"/>
    <property type="gene ID" value="ENSTNIG00000002583.1"/>
</dbReference>
<name>H3CA63_TETNG</name>
<dbReference type="InterPro" id="IPR023250">
    <property type="entry name" value="Cyclin-dep_Kinase_2_interact"/>
</dbReference>
<dbReference type="PANTHER" id="PTHR15827">
    <property type="entry name" value="CYCLIN-DEPENDENT KINASE 2-INTERACTING PROTEIN"/>
    <property type="match status" value="1"/>
</dbReference>
<dbReference type="FunCoup" id="H3CA63">
    <property type="interactions" value="835"/>
</dbReference>
<dbReference type="PANTHER" id="PTHR15827:SF2">
    <property type="entry name" value="CYCLIN-DEPENDENT KINASE 2-INTERACTING PROTEIN"/>
    <property type="match status" value="1"/>
</dbReference>
<dbReference type="STRING" id="99883.ENSTNIP00000005135"/>
<sequence length="211" mass="23597">PSDVTLSSAKKKCSALTGSARKIKDNAADWHNLLLRWENLNDEGFKVAGRVVDLRLMRSQGDELLLLDKSSCPSVSSSPQTGGAIELNDECCKLKDVIDKMAMIVMKMQHLMASQQGVQDLEEFQFGSGGRRFPLFHSWETKAFGDSSRALLESFSEELKLKRMIQEELAHTGSSDLCMVYLSCWLHQPFVPPDTRLSLEALLLETGHRPL</sequence>
<reference evidence="1" key="2">
    <citation type="submission" date="2025-08" db="UniProtKB">
        <authorList>
            <consortium name="Ensembl"/>
        </authorList>
    </citation>
    <scope>IDENTIFICATION</scope>
</reference>
<keyword evidence="2" id="KW-1185">Reference proteome</keyword>
<organism evidence="1 2">
    <name type="scientific">Tetraodon nigroviridis</name>
    <name type="common">Spotted green pufferfish</name>
    <name type="synonym">Chelonodon nigroviridis</name>
    <dbReference type="NCBI Taxonomy" id="99883"/>
    <lineage>
        <taxon>Eukaryota</taxon>
        <taxon>Metazoa</taxon>
        <taxon>Chordata</taxon>
        <taxon>Craniata</taxon>
        <taxon>Vertebrata</taxon>
        <taxon>Euteleostomi</taxon>
        <taxon>Actinopterygii</taxon>
        <taxon>Neopterygii</taxon>
        <taxon>Teleostei</taxon>
        <taxon>Neoteleostei</taxon>
        <taxon>Acanthomorphata</taxon>
        <taxon>Eupercaria</taxon>
        <taxon>Tetraodontiformes</taxon>
        <taxon>Tetradontoidea</taxon>
        <taxon>Tetraodontidae</taxon>
        <taxon>Tetraodon</taxon>
    </lineage>
</organism>
<reference evidence="2" key="1">
    <citation type="journal article" date="2004" name="Nature">
        <title>Genome duplication in the teleost fish Tetraodon nigroviridis reveals the early vertebrate proto-karyotype.</title>
        <authorList>
            <person name="Jaillon O."/>
            <person name="Aury J.-M."/>
            <person name="Brunet F."/>
            <person name="Petit J.-L."/>
            <person name="Stange-Thomann N."/>
            <person name="Mauceli E."/>
            <person name="Bouneau L."/>
            <person name="Fischer C."/>
            <person name="Ozouf-Costaz C."/>
            <person name="Bernot A."/>
            <person name="Nicaud S."/>
            <person name="Jaffe D."/>
            <person name="Fisher S."/>
            <person name="Lutfalla G."/>
            <person name="Dossat C."/>
            <person name="Segurens B."/>
            <person name="Dasilva C."/>
            <person name="Salanoubat M."/>
            <person name="Levy M."/>
            <person name="Boudet N."/>
            <person name="Castellano S."/>
            <person name="Anthouard V."/>
            <person name="Jubin C."/>
            <person name="Castelli V."/>
            <person name="Katinka M."/>
            <person name="Vacherie B."/>
            <person name="Biemont C."/>
            <person name="Skalli Z."/>
            <person name="Cattolico L."/>
            <person name="Poulain J."/>
            <person name="De Berardinis V."/>
            <person name="Cruaud C."/>
            <person name="Duprat S."/>
            <person name="Brottier P."/>
            <person name="Coutanceau J.-P."/>
            <person name="Gouzy J."/>
            <person name="Parra G."/>
            <person name="Lardier G."/>
            <person name="Chapple C."/>
            <person name="McKernan K.J."/>
            <person name="McEwan P."/>
            <person name="Bosak S."/>
            <person name="Kellis M."/>
            <person name="Volff J.-N."/>
            <person name="Guigo R."/>
            <person name="Zody M.C."/>
            <person name="Mesirov J."/>
            <person name="Lindblad-Toh K."/>
            <person name="Birren B."/>
            <person name="Nusbaum C."/>
            <person name="Kahn D."/>
            <person name="Robinson-Rechavi M."/>
            <person name="Laudet V."/>
            <person name="Schachter V."/>
            <person name="Quetier F."/>
            <person name="Saurin W."/>
            <person name="Scarpelli C."/>
            <person name="Wincker P."/>
            <person name="Lander E.S."/>
            <person name="Weissenbach J."/>
            <person name="Roest Crollius H."/>
        </authorList>
    </citation>
    <scope>NUCLEOTIDE SEQUENCE [LARGE SCALE GENOMIC DNA]</scope>
</reference>